<evidence type="ECO:0000313" key="5">
    <source>
        <dbReference type="Proteomes" id="UP000215902"/>
    </source>
</evidence>
<dbReference type="STRING" id="282301.A0A267ETC0"/>
<dbReference type="InterPro" id="IPR013087">
    <property type="entry name" value="Znf_C2H2_type"/>
</dbReference>
<organism evidence="4 5">
    <name type="scientific">Macrostomum lignano</name>
    <dbReference type="NCBI Taxonomy" id="282301"/>
    <lineage>
        <taxon>Eukaryota</taxon>
        <taxon>Metazoa</taxon>
        <taxon>Spiralia</taxon>
        <taxon>Lophotrochozoa</taxon>
        <taxon>Platyhelminthes</taxon>
        <taxon>Rhabditophora</taxon>
        <taxon>Macrostomorpha</taxon>
        <taxon>Macrostomida</taxon>
        <taxon>Macrostomidae</taxon>
        <taxon>Macrostomum</taxon>
    </lineage>
</organism>
<dbReference type="Proteomes" id="UP000215902">
    <property type="component" value="Unassembled WGS sequence"/>
</dbReference>
<comment type="caution">
    <text evidence="4">The sequence shown here is derived from an EMBL/GenBank/DDBJ whole genome shotgun (WGS) entry which is preliminary data.</text>
</comment>
<proteinExistence type="predicted"/>
<protein>
    <recommendedName>
        <fullName evidence="3">C2H2-type domain-containing protein</fullName>
    </recommendedName>
</protein>
<evidence type="ECO:0000256" key="1">
    <source>
        <dbReference type="PROSITE-ProRule" id="PRU00042"/>
    </source>
</evidence>
<feature type="region of interest" description="Disordered" evidence="2">
    <location>
        <begin position="28"/>
        <end position="60"/>
    </location>
</feature>
<dbReference type="AlphaFoldDB" id="A0A267ETC0"/>
<dbReference type="PROSITE" id="PS00028">
    <property type="entry name" value="ZINC_FINGER_C2H2_1"/>
    <property type="match status" value="1"/>
</dbReference>
<accession>A0A267ETC0</accession>
<feature type="domain" description="C2H2-type" evidence="3">
    <location>
        <begin position="279"/>
        <end position="307"/>
    </location>
</feature>
<feature type="compositionally biased region" description="Polar residues" evidence="2">
    <location>
        <begin position="36"/>
        <end position="45"/>
    </location>
</feature>
<gene>
    <name evidence="4" type="ORF">BOX15_Mlig024909g1</name>
</gene>
<name>A0A267ETC0_9PLAT</name>
<keyword evidence="1" id="KW-0863">Zinc-finger</keyword>
<sequence>LPHTTVPPSSGRPNGGLPIVVIIDDEEDTDDHNHNSSRGNGSAIRNNGHGVGNGRWTIGVRNSPNVANVARQQSSNSNGINSRQSRNVVSWNSTVYNGDDDDVQIVDAPSRPVVPPTVLVSPAAPTVTGAASATRSLIRCPIAACKSAGGRFPSDRVLAEHLLAFHLNSRMVCTACAASMLFNTADAAVAHCELKHSASLAGLVDQSLVSSAPASTAAAAAATNSSAAVATDTGADSDIEIVNEEKPLAPRFACEKCSFTCDSQRRYFAHCSTHKELCFQCSFCSFVCRTYHEIVSHRRQAHANIQPLYSCRYFCGHRSAKRETLASHEAACTKRQRRYDCLRCAFATVSEAAWRQHLASRSHADRMIKRPVNIKVHRFTGQMRLNGEDYKPPKS</sequence>
<dbReference type="EMBL" id="NIVC01001785">
    <property type="protein sequence ID" value="PAA64069.1"/>
    <property type="molecule type" value="Genomic_DNA"/>
</dbReference>
<dbReference type="OrthoDB" id="2687452at2759"/>
<dbReference type="GO" id="GO:0008270">
    <property type="term" value="F:zinc ion binding"/>
    <property type="evidence" value="ECO:0007669"/>
    <property type="project" value="UniProtKB-KW"/>
</dbReference>
<evidence type="ECO:0000259" key="3">
    <source>
        <dbReference type="PROSITE" id="PS50157"/>
    </source>
</evidence>
<keyword evidence="1" id="KW-0479">Metal-binding</keyword>
<keyword evidence="5" id="KW-1185">Reference proteome</keyword>
<reference evidence="4 5" key="1">
    <citation type="submission" date="2017-06" db="EMBL/GenBank/DDBJ databases">
        <title>A platform for efficient transgenesis in Macrostomum lignano, a flatworm model organism for stem cell research.</title>
        <authorList>
            <person name="Berezikov E."/>
        </authorList>
    </citation>
    <scope>NUCLEOTIDE SEQUENCE [LARGE SCALE GENOMIC DNA]</scope>
    <source>
        <strain evidence="4">DV1</strain>
        <tissue evidence="4">Whole organism</tissue>
    </source>
</reference>
<feature type="non-terminal residue" evidence="4">
    <location>
        <position position="1"/>
    </location>
</feature>
<dbReference type="SMART" id="SM00355">
    <property type="entry name" value="ZnF_C2H2"/>
    <property type="match status" value="5"/>
</dbReference>
<dbReference type="PROSITE" id="PS50157">
    <property type="entry name" value="ZINC_FINGER_C2H2_2"/>
    <property type="match status" value="1"/>
</dbReference>
<keyword evidence="1" id="KW-0862">Zinc</keyword>
<evidence type="ECO:0000313" key="4">
    <source>
        <dbReference type="EMBL" id="PAA64069.1"/>
    </source>
</evidence>
<evidence type="ECO:0000256" key="2">
    <source>
        <dbReference type="SAM" id="MobiDB-lite"/>
    </source>
</evidence>